<dbReference type="InterPro" id="IPR029063">
    <property type="entry name" value="SAM-dependent_MTases_sf"/>
</dbReference>
<dbReference type="Gene3D" id="3.40.50.150">
    <property type="entry name" value="Vaccinia Virus protein VP39"/>
    <property type="match status" value="1"/>
</dbReference>
<feature type="domain" description="Methyltransferase type 11" evidence="1">
    <location>
        <begin position="47"/>
        <end position="134"/>
    </location>
</feature>
<reference evidence="2 3" key="1">
    <citation type="submission" date="2020-08" db="EMBL/GenBank/DDBJ databases">
        <title>Amycolatopsis echigonensis JCM 21831.</title>
        <authorList>
            <person name="Tedsree N."/>
            <person name="Kuncharoen N."/>
            <person name="Likhitwitayawuid K."/>
            <person name="Tanasupawat S."/>
        </authorList>
    </citation>
    <scope>NUCLEOTIDE SEQUENCE [LARGE SCALE GENOMIC DNA]</scope>
    <source>
        <strain evidence="2 3">JCM 21831</strain>
    </source>
</reference>
<protein>
    <submittedName>
        <fullName evidence="2">Class I SAM-dependent methyltransferase</fullName>
    </submittedName>
</protein>
<name>A0A8E1W4U6_9PSEU</name>
<dbReference type="GO" id="GO:0008757">
    <property type="term" value="F:S-adenosylmethionine-dependent methyltransferase activity"/>
    <property type="evidence" value="ECO:0007669"/>
    <property type="project" value="InterPro"/>
</dbReference>
<dbReference type="InterPro" id="IPR013216">
    <property type="entry name" value="Methyltransf_11"/>
</dbReference>
<keyword evidence="2" id="KW-0489">Methyltransferase</keyword>
<evidence type="ECO:0000259" key="1">
    <source>
        <dbReference type="Pfam" id="PF08241"/>
    </source>
</evidence>
<dbReference type="RefSeq" id="WP_183126119.1">
    <property type="nucleotide sequence ID" value="NZ_JACJHR010000064.1"/>
</dbReference>
<proteinExistence type="predicted"/>
<keyword evidence="2" id="KW-0808">Transferase</keyword>
<accession>A0A8E1W4U6</accession>
<dbReference type="CDD" id="cd02440">
    <property type="entry name" value="AdoMet_MTases"/>
    <property type="match status" value="1"/>
</dbReference>
<organism evidence="2 3">
    <name type="scientific">Amycolatopsis echigonensis</name>
    <dbReference type="NCBI Taxonomy" id="2576905"/>
    <lineage>
        <taxon>Bacteria</taxon>
        <taxon>Bacillati</taxon>
        <taxon>Actinomycetota</taxon>
        <taxon>Actinomycetes</taxon>
        <taxon>Pseudonocardiales</taxon>
        <taxon>Pseudonocardiaceae</taxon>
        <taxon>Amycolatopsis</taxon>
    </lineage>
</organism>
<evidence type="ECO:0000313" key="2">
    <source>
        <dbReference type="EMBL" id="MBB2504041.1"/>
    </source>
</evidence>
<dbReference type="Pfam" id="PF08241">
    <property type="entry name" value="Methyltransf_11"/>
    <property type="match status" value="1"/>
</dbReference>
<dbReference type="GO" id="GO:0032259">
    <property type="term" value="P:methylation"/>
    <property type="evidence" value="ECO:0007669"/>
    <property type="project" value="UniProtKB-KW"/>
</dbReference>
<comment type="caution">
    <text evidence="2">The sequence shown here is derived from an EMBL/GenBank/DDBJ whole genome shotgun (WGS) entry which is preliminary data.</text>
</comment>
<dbReference type="AlphaFoldDB" id="A0A8E1W4U6"/>
<dbReference type="Proteomes" id="UP000550260">
    <property type="component" value="Unassembled WGS sequence"/>
</dbReference>
<dbReference type="EMBL" id="JACJHR010000064">
    <property type="protein sequence ID" value="MBB2504041.1"/>
    <property type="molecule type" value="Genomic_DNA"/>
</dbReference>
<gene>
    <name evidence="2" type="ORF">H5411_33480</name>
</gene>
<sequence length="248" mass="27406">MVWQDYLAGFHRDRAGITDEVLRRSHDGGNTPYEWLVAAVPEHGFVLDVACGSAPLWRAVGQRRYLGLDVSAAELAVARRSGAGPLVRASAAAIPARTGSVDVVVCSMALMVMTPLPVVLADVHRVLVRGGRLVATVPGRGPLRRGDWAVMIGLMVMLGRRLRYPNDDLLDDLDALLPASGLRVESDEHRRFGYRLNDRSDVDRFLDSLYLPDLPSTRYRVARAYLRACSRWGIELALPIRRIVATAR</sequence>
<evidence type="ECO:0000313" key="3">
    <source>
        <dbReference type="Proteomes" id="UP000550260"/>
    </source>
</evidence>
<dbReference type="SUPFAM" id="SSF53335">
    <property type="entry name" value="S-adenosyl-L-methionine-dependent methyltransferases"/>
    <property type="match status" value="1"/>
</dbReference>